<name>A0A8J4XH29_CLAMG</name>
<dbReference type="OrthoDB" id="313308at2759"/>
<proteinExistence type="inferred from homology"/>
<comment type="subcellular location">
    <subcellularLocation>
        <location evidence="1">Cytoplasm</location>
        <location evidence="1">Cytoskeleton</location>
        <location evidence="1">Flagellum axoneme</location>
    </subcellularLocation>
</comment>
<comment type="caution">
    <text evidence="9">The sequence shown here is derived from an EMBL/GenBank/DDBJ whole genome shotgun (WGS) entry which is preliminary data.</text>
</comment>
<keyword evidence="6" id="KW-0969">Cilium</keyword>
<evidence type="ECO:0000313" key="9">
    <source>
        <dbReference type="EMBL" id="KAF5909951.1"/>
    </source>
</evidence>
<reference evidence="9" key="1">
    <citation type="submission" date="2020-07" db="EMBL/GenBank/DDBJ databases">
        <title>Clarias magur genome sequencing, assembly and annotation.</title>
        <authorList>
            <person name="Kushwaha B."/>
            <person name="Kumar R."/>
            <person name="Das P."/>
            <person name="Joshi C.G."/>
            <person name="Kumar D."/>
            <person name="Nagpure N.S."/>
            <person name="Pandey M."/>
            <person name="Agarwal S."/>
            <person name="Srivastava S."/>
            <person name="Singh M."/>
            <person name="Sahoo L."/>
            <person name="Jayasankar P."/>
            <person name="Meher P.K."/>
            <person name="Koringa P.G."/>
            <person name="Iquebal M.A."/>
            <person name="Das S.P."/>
            <person name="Bit A."/>
            <person name="Patnaik S."/>
            <person name="Patel N."/>
            <person name="Shah T.M."/>
            <person name="Hinsu A."/>
            <person name="Jena J.K."/>
        </authorList>
    </citation>
    <scope>NUCLEOTIDE SEQUENCE</scope>
    <source>
        <strain evidence="9">CIFAMagur01</strain>
        <tissue evidence="9">Testis</tissue>
    </source>
</reference>
<keyword evidence="4" id="KW-0597">Phosphoprotein</keyword>
<sequence>MRNEGRAIYGNIMYDRRVVRGNTYAQHILPVTSQPDPVEIQRQQEALRRATAKKKAKDKFQTRSPVPLEGRKHIDVQTELYLEELSDHIEETSVECQTDAFLDKPATPLFIPAKSGKDAATQIEEGELFDFDLEVQPVLEVLVGKTIEQALLEVLEEEELARLRAQQRAFQELRNAELVEIQRLEEQDRRHNEEKARRVKQQRSILKKERETVEKIAARTFTQHYLADLLPSVYAKLRDHGYFYDPVLRDIETGFLPWLMAEVNNTLEKHQVARILLDMLIRDVTNHRQDIIQSVTSQ</sequence>
<protein>
    <submittedName>
        <fullName evidence="9">Radial spoke head protein 3</fullName>
    </submittedName>
</protein>
<evidence type="ECO:0000256" key="1">
    <source>
        <dbReference type="ARBA" id="ARBA00004611"/>
    </source>
</evidence>
<dbReference type="InterPro" id="IPR009290">
    <property type="entry name" value="Radial_spoke_3"/>
</dbReference>
<comment type="similarity">
    <text evidence="2">Belongs to the flagellar radial spoke RSP3 family.</text>
</comment>
<organism evidence="9 10">
    <name type="scientific">Clarias magur</name>
    <name type="common">Asian catfish</name>
    <name type="synonym">Macropteronotus magur</name>
    <dbReference type="NCBI Taxonomy" id="1594786"/>
    <lineage>
        <taxon>Eukaryota</taxon>
        <taxon>Metazoa</taxon>
        <taxon>Chordata</taxon>
        <taxon>Craniata</taxon>
        <taxon>Vertebrata</taxon>
        <taxon>Euteleostomi</taxon>
        <taxon>Actinopterygii</taxon>
        <taxon>Neopterygii</taxon>
        <taxon>Teleostei</taxon>
        <taxon>Ostariophysi</taxon>
        <taxon>Siluriformes</taxon>
        <taxon>Clariidae</taxon>
        <taxon>Clarias</taxon>
    </lineage>
</organism>
<dbReference type="PANTHER" id="PTHR21648">
    <property type="entry name" value="FLAGELLAR RADIAL SPOKE PROTEIN 3"/>
    <property type="match status" value="1"/>
</dbReference>
<evidence type="ECO:0000256" key="8">
    <source>
        <dbReference type="ARBA" id="ARBA00023273"/>
    </source>
</evidence>
<dbReference type="GO" id="GO:0005929">
    <property type="term" value="C:cilium"/>
    <property type="evidence" value="ECO:0007669"/>
    <property type="project" value="TreeGrafter"/>
</dbReference>
<dbReference type="Proteomes" id="UP000727407">
    <property type="component" value="Unassembled WGS sequence"/>
</dbReference>
<keyword evidence="7" id="KW-0206">Cytoskeleton</keyword>
<dbReference type="Pfam" id="PF06098">
    <property type="entry name" value="Radial_spoke_3"/>
    <property type="match status" value="1"/>
</dbReference>
<keyword evidence="5" id="KW-0282">Flagellum</keyword>
<dbReference type="EMBL" id="QNUK01000001">
    <property type="protein sequence ID" value="KAF5909951.1"/>
    <property type="molecule type" value="Genomic_DNA"/>
</dbReference>
<dbReference type="PANTHER" id="PTHR21648:SF0">
    <property type="entry name" value="RADIAL SPOKE HEAD PROTEIN 3 HOMOLOG"/>
    <property type="match status" value="1"/>
</dbReference>
<evidence type="ECO:0000256" key="2">
    <source>
        <dbReference type="ARBA" id="ARBA00006737"/>
    </source>
</evidence>
<dbReference type="AlphaFoldDB" id="A0A8J4XH29"/>
<gene>
    <name evidence="9" type="ORF">DAT39_000157</name>
</gene>
<evidence type="ECO:0000313" key="10">
    <source>
        <dbReference type="Proteomes" id="UP000727407"/>
    </source>
</evidence>
<evidence type="ECO:0000256" key="4">
    <source>
        <dbReference type="ARBA" id="ARBA00022553"/>
    </source>
</evidence>
<keyword evidence="3" id="KW-0963">Cytoplasm</keyword>
<evidence type="ECO:0000256" key="7">
    <source>
        <dbReference type="ARBA" id="ARBA00023212"/>
    </source>
</evidence>
<evidence type="ECO:0000256" key="5">
    <source>
        <dbReference type="ARBA" id="ARBA00022846"/>
    </source>
</evidence>
<evidence type="ECO:0000256" key="3">
    <source>
        <dbReference type="ARBA" id="ARBA00022490"/>
    </source>
</evidence>
<keyword evidence="8" id="KW-0966">Cell projection</keyword>
<accession>A0A8J4XH29</accession>
<keyword evidence="10" id="KW-1185">Reference proteome</keyword>
<evidence type="ECO:0000256" key="6">
    <source>
        <dbReference type="ARBA" id="ARBA00023069"/>
    </source>
</evidence>